<gene>
    <name evidence="2" type="ORF">G5714_004295</name>
</gene>
<dbReference type="Proteomes" id="UP000579812">
    <property type="component" value="Unassembled WGS sequence"/>
</dbReference>
<keyword evidence="3" id="KW-1185">Reference proteome</keyword>
<dbReference type="EMBL" id="JAAMOB010000004">
    <property type="protein sequence ID" value="KAF4114072.1"/>
    <property type="molecule type" value="Genomic_DNA"/>
</dbReference>
<evidence type="ECO:0000256" key="1">
    <source>
        <dbReference type="SAM" id="MobiDB-lite"/>
    </source>
</evidence>
<protein>
    <submittedName>
        <fullName evidence="2">Uncharacterized protein</fullName>
    </submittedName>
</protein>
<reference evidence="2 3" key="1">
    <citation type="submission" date="2020-04" db="EMBL/GenBank/DDBJ databases">
        <title>Chromosome-level genome assembly of a cyprinid fish Onychostoma macrolepis by integration of Nanopore Sequencing, Bionano and Hi-C technology.</title>
        <authorList>
            <person name="Wang D."/>
        </authorList>
    </citation>
    <scope>NUCLEOTIDE SEQUENCE [LARGE SCALE GENOMIC DNA]</scope>
    <source>
        <strain evidence="2">SWU-2019</strain>
        <tissue evidence="2">Muscle</tissue>
    </source>
</reference>
<evidence type="ECO:0000313" key="3">
    <source>
        <dbReference type="Proteomes" id="UP000579812"/>
    </source>
</evidence>
<evidence type="ECO:0000313" key="2">
    <source>
        <dbReference type="EMBL" id="KAF4114072.1"/>
    </source>
</evidence>
<accession>A0A7J6D4F7</accession>
<name>A0A7J6D4F7_9TELE</name>
<proteinExistence type="predicted"/>
<sequence length="100" mass="11907">MQKRKRQEKIDTFFKRNPGVCEDVARSEEDRDEEGGKGRHEAGRQEEQSEGEVREDKDDDEMGMEFLIIWPMVDAPRKSLLMFCQMQWMQQTVMTEKLVH</sequence>
<comment type="caution">
    <text evidence="2">The sequence shown here is derived from an EMBL/GenBank/DDBJ whole genome shotgun (WGS) entry which is preliminary data.</text>
</comment>
<feature type="compositionally biased region" description="Basic and acidic residues" evidence="1">
    <location>
        <begin position="23"/>
        <end position="56"/>
    </location>
</feature>
<organism evidence="2 3">
    <name type="scientific">Onychostoma macrolepis</name>
    <dbReference type="NCBI Taxonomy" id="369639"/>
    <lineage>
        <taxon>Eukaryota</taxon>
        <taxon>Metazoa</taxon>
        <taxon>Chordata</taxon>
        <taxon>Craniata</taxon>
        <taxon>Vertebrata</taxon>
        <taxon>Euteleostomi</taxon>
        <taxon>Actinopterygii</taxon>
        <taxon>Neopterygii</taxon>
        <taxon>Teleostei</taxon>
        <taxon>Ostariophysi</taxon>
        <taxon>Cypriniformes</taxon>
        <taxon>Cyprinidae</taxon>
        <taxon>Acrossocheilinae</taxon>
        <taxon>Onychostoma</taxon>
    </lineage>
</organism>
<feature type="region of interest" description="Disordered" evidence="1">
    <location>
        <begin position="1"/>
        <end position="60"/>
    </location>
</feature>
<dbReference type="AlphaFoldDB" id="A0A7J6D4F7"/>